<organism evidence="3 4">
    <name type="scientific">Candidatus Doudnabacteria bacterium RIFCSPHIGHO2_01_FULL_46_24</name>
    <dbReference type="NCBI Taxonomy" id="1817825"/>
    <lineage>
        <taxon>Bacteria</taxon>
        <taxon>Candidatus Doudnaibacteriota</taxon>
    </lineage>
</organism>
<comment type="function">
    <text evidence="1">Binds mRNA; thus facilitating recognition of the initiation point. It is needed to translate mRNA with a short Shine-Dalgarno (SD) purine-rich sequence.</text>
</comment>
<dbReference type="FunFam" id="2.40.50.140:FF:000103">
    <property type="entry name" value="protein RRP5 homolog"/>
    <property type="match status" value="2"/>
</dbReference>
<dbReference type="PANTHER" id="PTHR47559">
    <property type="entry name" value="OS03G0844900 PROTEIN"/>
    <property type="match status" value="1"/>
</dbReference>
<comment type="caution">
    <text evidence="3">The sequence shown here is derived from an EMBL/GenBank/DDBJ whole genome shotgun (WGS) entry which is preliminary data.</text>
</comment>
<dbReference type="PRINTS" id="PR00681">
    <property type="entry name" value="RIBOSOMALS1"/>
</dbReference>
<accession>A0A1F5NT90</accession>
<dbReference type="GO" id="GO:0003676">
    <property type="term" value="F:nucleic acid binding"/>
    <property type="evidence" value="ECO:0007669"/>
    <property type="project" value="InterPro"/>
</dbReference>
<dbReference type="InterPro" id="IPR052757">
    <property type="entry name" value="Ribosomal_protein_S1"/>
</dbReference>
<dbReference type="PANTHER" id="PTHR47559:SF1">
    <property type="entry name" value="OS03G0844900 PROTEIN"/>
    <property type="match status" value="1"/>
</dbReference>
<dbReference type="Gene3D" id="2.40.50.140">
    <property type="entry name" value="Nucleic acid-binding proteins"/>
    <property type="match status" value="4"/>
</dbReference>
<dbReference type="Pfam" id="PF00575">
    <property type="entry name" value="S1"/>
    <property type="match status" value="4"/>
</dbReference>
<dbReference type="Proteomes" id="UP000178892">
    <property type="component" value="Unassembled WGS sequence"/>
</dbReference>
<evidence type="ECO:0000256" key="1">
    <source>
        <dbReference type="ARBA" id="ARBA00025604"/>
    </source>
</evidence>
<feature type="domain" description="S1 motif" evidence="2">
    <location>
        <begin position="294"/>
        <end position="363"/>
    </location>
</feature>
<dbReference type="InterPro" id="IPR012340">
    <property type="entry name" value="NA-bd_OB-fold"/>
</dbReference>
<dbReference type="AlphaFoldDB" id="A0A1F5NT90"/>
<evidence type="ECO:0000313" key="3">
    <source>
        <dbReference type="EMBL" id="OGE80833.1"/>
    </source>
</evidence>
<dbReference type="SMART" id="SM00316">
    <property type="entry name" value="S1"/>
    <property type="match status" value="4"/>
</dbReference>
<sequence length="368" mass="40932">MTNVAITTDYQTMQDLLAAPGSEITVPKAGDVLEGTVLSVGKNEVYLDIEGIGLGVVRGRELFDETVRLSALKIGDKVLASVLESENKEGNIELSFRQAGQERVWQTLEEKMRSREIINTKILEANKGGLMVEINGVMGFLPVSQLSTEHYPRVEEGDKNKILEVLKSYIGQMFDVQIITSDAHDEKLIVSEKATSEEALRAKVAKLKIGEIVEGEISGIVDFGIFLKFGDGLEGLVHISELAWSRIEHPKDLFKVSQKIRAQIISIEKDRISLSLKRLEPDPWLELIKKYEVGQTVKGKVIRLMPFGAFVELEPNVFGLVHSVELSNEEVKDPSEVVTVGTEMDFKIITIEPQEHRLGLSLRAVKQA</sequence>
<feature type="domain" description="S1 motif" evidence="2">
    <location>
        <begin position="30"/>
        <end position="97"/>
    </location>
</feature>
<dbReference type="InterPro" id="IPR003029">
    <property type="entry name" value="S1_domain"/>
</dbReference>
<protein>
    <recommendedName>
        <fullName evidence="2">S1 motif domain-containing protein</fullName>
    </recommendedName>
</protein>
<reference evidence="3 4" key="1">
    <citation type="journal article" date="2016" name="Nat. Commun.">
        <title>Thousands of microbial genomes shed light on interconnected biogeochemical processes in an aquifer system.</title>
        <authorList>
            <person name="Anantharaman K."/>
            <person name="Brown C.T."/>
            <person name="Hug L.A."/>
            <person name="Sharon I."/>
            <person name="Castelle C.J."/>
            <person name="Probst A.J."/>
            <person name="Thomas B.C."/>
            <person name="Singh A."/>
            <person name="Wilkins M.J."/>
            <person name="Karaoz U."/>
            <person name="Brodie E.L."/>
            <person name="Williams K.H."/>
            <person name="Hubbard S.S."/>
            <person name="Banfield J.F."/>
        </authorList>
    </citation>
    <scope>NUCLEOTIDE SEQUENCE [LARGE SCALE GENOMIC DNA]</scope>
</reference>
<evidence type="ECO:0000259" key="2">
    <source>
        <dbReference type="PROSITE" id="PS50126"/>
    </source>
</evidence>
<feature type="domain" description="S1 motif" evidence="2">
    <location>
        <begin position="115"/>
        <end position="193"/>
    </location>
</feature>
<dbReference type="STRING" id="1817825.A2720_04720"/>
<gene>
    <name evidence="3" type="ORF">A2720_04720</name>
</gene>
<dbReference type="InterPro" id="IPR035104">
    <property type="entry name" value="Ribosomal_protein_S1-like"/>
</dbReference>
<name>A0A1F5NT90_9BACT</name>
<dbReference type="EMBL" id="MFEL01000018">
    <property type="protein sequence ID" value="OGE80833.1"/>
    <property type="molecule type" value="Genomic_DNA"/>
</dbReference>
<dbReference type="SUPFAM" id="SSF50249">
    <property type="entry name" value="Nucleic acid-binding proteins"/>
    <property type="match status" value="4"/>
</dbReference>
<feature type="domain" description="S1 motif" evidence="2">
    <location>
        <begin position="210"/>
        <end position="277"/>
    </location>
</feature>
<dbReference type="PROSITE" id="PS50126">
    <property type="entry name" value="S1"/>
    <property type="match status" value="4"/>
</dbReference>
<dbReference type="CDD" id="cd04465">
    <property type="entry name" value="S1_RPS1_repeat_ec2_hs2"/>
    <property type="match status" value="1"/>
</dbReference>
<evidence type="ECO:0000313" key="4">
    <source>
        <dbReference type="Proteomes" id="UP000178892"/>
    </source>
</evidence>
<proteinExistence type="predicted"/>